<proteinExistence type="predicted"/>
<protein>
    <recommendedName>
        <fullName evidence="5">BZIP domain-containing protein</fullName>
    </recommendedName>
</protein>
<keyword evidence="1" id="KW-0175">Coiled coil</keyword>
<dbReference type="PANTHER" id="PTHR40618:SF1">
    <property type="entry name" value="B-ZIP TRANSCRIPTION FACTOR (EUROFUNG)"/>
    <property type="match status" value="1"/>
</dbReference>
<dbReference type="PANTHER" id="PTHR40618">
    <property type="entry name" value="B-ZIP TRANSCRIPTION FACTOR (EUROFUNG)-RELATED"/>
    <property type="match status" value="1"/>
</dbReference>
<comment type="caution">
    <text evidence="3">The sequence shown here is derived from an EMBL/GenBank/DDBJ whole genome shotgun (WGS) entry which is preliminary data.</text>
</comment>
<evidence type="ECO:0000256" key="1">
    <source>
        <dbReference type="SAM" id="Coils"/>
    </source>
</evidence>
<dbReference type="InterPro" id="IPR046347">
    <property type="entry name" value="bZIP_sf"/>
</dbReference>
<dbReference type="SUPFAM" id="SSF57959">
    <property type="entry name" value="Leucine zipper domain"/>
    <property type="match status" value="1"/>
</dbReference>
<reference evidence="3" key="1">
    <citation type="submission" date="2021-12" db="EMBL/GenBank/DDBJ databases">
        <title>Convergent genome expansion in fungi linked to evolution of root-endophyte symbiosis.</title>
        <authorList>
            <consortium name="DOE Joint Genome Institute"/>
            <person name="Ke Y.-H."/>
            <person name="Bonito G."/>
            <person name="Liao H.-L."/>
            <person name="Looney B."/>
            <person name="Rojas-Flechas A."/>
            <person name="Nash J."/>
            <person name="Hameed K."/>
            <person name="Schadt C."/>
            <person name="Martin F."/>
            <person name="Crous P.W."/>
            <person name="Miettinen O."/>
            <person name="Magnuson J.K."/>
            <person name="Labbe J."/>
            <person name="Jacobson D."/>
            <person name="Doktycz M.J."/>
            <person name="Veneault-Fourrey C."/>
            <person name="Kuo A."/>
            <person name="Mondo S."/>
            <person name="Calhoun S."/>
            <person name="Riley R."/>
            <person name="Ohm R."/>
            <person name="LaButti K."/>
            <person name="Andreopoulos B."/>
            <person name="Pangilinan J."/>
            <person name="Nolan M."/>
            <person name="Tritt A."/>
            <person name="Clum A."/>
            <person name="Lipzen A."/>
            <person name="Daum C."/>
            <person name="Barry K."/>
            <person name="Grigoriev I.V."/>
            <person name="Vilgalys R."/>
        </authorList>
    </citation>
    <scope>NUCLEOTIDE SEQUENCE</scope>
    <source>
        <strain evidence="3">PMI_201</strain>
    </source>
</reference>
<evidence type="ECO:0008006" key="5">
    <source>
        <dbReference type="Google" id="ProtNLM"/>
    </source>
</evidence>
<dbReference type="CDD" id="cd14688">
    <property type="entry name" value="bZIP_YAP"/>
    <property type="match status" value="1"/>
</dbReference>
<accession>A0AAD4KY64</accession>
<dbReference type="GO" id="GO:0003700">
    <property type="term" value="F:DNA-binding transcription factor activity"/>
    <property type="evidence" value="ECO:0007669"/>
    <property type="project" value="InterPro"/>
</dbReference>
<name>A0AAD4KY64_9EURO</name>
<dbReference type="RefSeq" id="XP_046076738.1">
    <property type="nucleotide sequence ID" value="XM_046221996.1"/>
</dbReference>
<dbReference type="Proteomes" id="UP001201262">
    <property type="component" value="Unassembled WGS sequence"/>
</dbReference>
<evidence type="ECO:0000256" key="2">
    <source>
        <dbReference type="SAM" id="MobiDB-lite"/>
    </source>
</evidence>
<evidence type="ECO:0000313" key="3">
    <source>
        <dbReference type="EMBL" id="KAH8703720.1"/>
    </source>
</evidence>
<dbReference type="GeneID" id="70252283"/>
<sequence>MKTSEAEFLKNLSARSYHSIADSERRNFPANTVDAAYISIKDDDGSYTRVPQMPFGIIRDKAAGGDLSTNKRRKRSSQSKGRPQNGASGSAILSEKRRTQVRQAQNRYRLKKEVKLQSLQRHVDDLAQRLDETSRNFADLEQVALKYNIKETHPELFACLDKMRLPINGIQTDVITATDRENHRDTPDWYHLGDSSSPHDFMDPLEMIDSDEIEDSEPRIHVEADIKSSYVYSGEAIYTSRHAWRPKVKNNKPQRIQRPINSNSSYTLCFQEPDFTRRLHRYCLEYAFQIFADTTTSPMDFYRVFRLVPCIRDRSNMYPHFRRLVLRGRNREPLEIPKLPLYCIGGAGTHYPQRDEKGNPIYPSKMRLPGRILGIMPESNEIFSKRTRLRNLALFGYDGEWFDCNDVAGYLEEIGVDLRSDQLFATIDCANERMPAFIDVSINRDLQEIDIHPSPCDDTTQYVLDVESFFTTLLQGVVLLGRAPGFRKSDVDIAFKSSLRMRHVK</sequence>
<evidence type="ECO:0000313" key="4">
    <source>
        <dbReference type="Proteomes" id="UP001201262"/>
    </source>
</evidence>
<organism evidence="3 4">
    <name type="scientific">Talaromyces proteolyticus</name>
    <dbReference type="NCBI Taxonomy" id="1131652"/>
    <lineage>
        <taxon>Eukaryota</taxon>
        <taxon>Fungi</taxon>
        <taxon>Dikarya</taxon>
        <taxon>Ascomycota</taxon>
        <taxon>Pezizomycotina</taxon>
        <taxon>Eurotiomycetes</taxon>
        <taxon>Eurotiomycetidae</taxon>
        <taxon>Eurotiales</taxon>
        <taxon>Trichocomaceae</taxon>
        <taxon>Talaromyces</taxon>
        <taxon>Talaromyces sect. Bacilispori</taxon>
    </lineage>
</organism>
<feature type="coiled-coil region" evidence="1">
    <location>
        <begin position="116"/>
        <end position="143"/>
    </location>
</feature>
<dbReference type="AlphaFoldDB" id="A0AAD4KY64"/>
<dbReference type="EMBL" id="JAJTJA010000002">
    <property type="protein sequence ID" value="KAH8703720.1"/>
    <property type="molecule type" value="Genomic_DNA"/>
</dbReference>
<feature type="region of interest" description="Disordered" evidence="2">
    <location>
        <begin position="58"/>
        <end position="104"/>
    </location>
</feature>
<keyword evidence="4" id="KW-1185">Reference proteome</keyword>
<gene>
    <name evidence="3" type="ORF">BGW36DRAFT_457934</name>
</gene>